<accession>A0A7T7RFR5</accession>
<sequence>MSSLKDLIRAADDIKSQDDVELPEWAPGVKFRVRGLPSGDWEAYQNKLNKMRFEQGSNGAEMTIKSNKAWVVAKALYDQETDALVFPDVTEGVSILSKKSAGIVNGLFNLCKFLSDDDKDFAAKVRDAEGNSADGQS</sequence>
<dbReference type="KEGG" id="slf:JEQ17_40150"/>
<evidence type="ECO:0008006" key="3">
    <source>
        <dbReference type="Google" id="ProtNLM"/>
    </source>
</evidence>
<evidence type="ECO:0000313" key="2">
    <source>
        <dbReference type="Proteomes" id="UP000595636"/>
    </source>
</evidence>
<evidence type="ECO:0000313" key="1">
    <source>
        <dbReference type="EMBL" id="QQM45013.1"/>
    </source>
</evidence>
<protein>
    <recommendedName>
        <fullName evidence="3">Phage tail assembly chaperone</fullName>
    </recommendedName>
</protein>
<dbReference type="EMBL" id="CP066831">
    <property type="protein sequence ID" value="QQM45013.1"/>
    <property type="molecule type" value="Genomic_DNA"/>
</dbReference>
<gene>
    <name evidence="1" type="ORF">JEQ17_40150</name>
</gene>
<dbReference type="Gene3D" id="3.30.2220.20">
    <property type="entry name" value="Phage tail assembly chaperone gp13-like"/>
    <property type="match status" value="1"/>
</dbReference>
<proteinExistence type="predicted"/>
<dbReference type="RefSeq" id="WP_200399824.1">
    <property type="nucleotide sequence ID" value="NZ_CP066831.1"/>
</dbReference>
<dbReference type="AlphaFoldDB" id="A0A7T7RFR5"/>
<keyword evidence="2" id="KW-1185">Reference proteome</keyword>
<dbReference type="Proteomes" id="UP000595636">
    <property type="component" value="Chromosome"/>
</dbReference>
<name>A0A7T7RFR5_9ACTN</name>
<reference evidence="1 2" key="1">
    <citation type="submission" date="2020-12" db="EMBL/GenBank/DDBJ databases">
        <title>A novel species.</title>
        <authorList>
            <person name="Li K."/>
        </authorList>
    </citation>
    <scope>NUCLEOTIDE SEQUENCE [LARGE SCALE GENOMIC DNA]</scope>
    <source>
        <strain evidence="1 2">ZYC-3</strain>
    </source>
</reference>
<dbReference type="InterPro" id="IPR038556">
    <property type="entry name" value="TAC_Gp13-like_sf"/>
</dbReference>
<organism evidence="1 2">
    <name type="scientific">Streptomyces liliifuscus</name>
    <dbReference type="NCBI Taxonomy" id="2797636"/>
    <lineage>
        <taxon>Bacteria</taxon>
        <taxon>Bacillati</taxon>
        <taxon>Actinomycetota</taxon>
        <taxon>Actinomycetes</taxon>
        <taxon>Kitasatosporales</taxon>
        <taxon>Streptomycetaceae</taxon>
        <taxon>Streptomyces</taxon>
    </lineage>
</organism>